<dbReference type="EMBL" id="PFMR01000109">
    <property type="protein sequence ID" value="PIZ17526.1"/>
    <property type="molecule type" value="Genomic_DNA"/>
</dbReference>
<dbReference type="Pfam" id="PF01208">
    <property type="entry name" value="URO-D"/>
    <property type="match status" value="1"/>
</dbReference>
<evidence type="ECO:0000259" key="1">
    <source>
        <dbReference type="Pfam" id="PF01208"/>
    </source>
</evidence>
<dbReference type="Proteomes" id="UP000229307">
    <property type="component" value="Unassembled WGS sequence"/>
</dbReference>
<proteinExistence type="predicted"/>
<dbReference type="GO" id="GO:0006779">
    <property type="term" value="P:porphyrin-containing compound biosynthetic process"/>
    <property type="evidence" value="ECO:0007669"/>
    <property type="project" value="InterPro"/>
</dbReference>
<dbReference type="PANTHER" id="PTHR47099">
    <property type="entry name" value="METHYLCOBAMIDE:COM METHYLTRANSFERASE MTBA"/>
    <property type="match status" value="1"/>
</dbReference>
<dbReference type="GO" id="GO:0004853">
    <property type="term" value="F:uroporphyrinogen decarboxylase activity"/>
    <property type="evidence" value="ECO:0007669"/>
    <property type="project" value="InterPro"/>
</dbReference>
<dbReference type="InterPro" id="IPR038071">
    <property type="entry name" value="UROD/MetE-like_sf"/>
</dbReference>
<accession>A0A2M7SDB6</accession>
<sequence>MNNREWIKQIIEHKDTGKTPYNFMFSPPARRLVESHYKIKSIERELDFPVRMTSPRSIKPLYAPPEKYGEQIQDEFGVIWSTSAIDRGSPIKPCLAEPDLSGYRFPFPDQPCRFDEIGEWCKRQGDSFRIIWIGDLWERATFMRGMENLLMDIKLNPEFVKELLCGISNFILGTMKILFQQVLRFDGVALSDDYGNQKQLVMNPADWRQFVKPLLKEIYGLARANNRVVFHHSCGNIVEIIPDLIEIGLDILHPIQPEAMDIFALKKEFGKDLAFCGGLRTQDLLPRGTPEEIKKEVRMLKDKMGKGGGYILEPGITIQADVPEENIAAMIDEARK</sequence>
<dbReference type="Gene3D" id="3.20.20.210">
    <property type="match status" value="1"/>
</dbReference>
<dbReference type="PANTHER" id="PTHR47099:SF1">
    <property type="entry name" value="METHYLCOBAMIDE:COM METHYLTRANSFERASE MTBA"/>
    <property type="match status" value="1"/>
</dbReference>
<dbReference type="InterPro" id="IPR052024">
    <property type="entry name" value="Methanogen_methyltrans"/>
</dbReference>
<dbReference type="SUPFAM" id="SSF51726">
    <property type="entry name" value="UROD/MetE-like"/>
    <property type="match status" value="1"/>
</dbReference>
<evidence type="ECO:0000313" key="2">
    <source>
        <dbReference type="EMBL" id="PIZ17526.1"/>
    </source>
</evidence>
<organism evidence="2 3">
    <name type="scientific">Candidatus Desantisbacteria bacterium CG_4_10_14_0_8_um_filter_48_22</name>
    <dbReference type="NCBI Taxonomy" id="1974543"/>
    <lineage>
        <taxon>Bacteria</taxon>
        <taxon>Candidatus Desantisiibacteriota</taxon>
    </lineage>
</organism>
<protein>
    <submittedName>
        <fullName evidence="2">Uroporphyrinogen-III decarboxylase-like protein</fullName>
    </submittedName>
</protein>
<evidence type="ECO:0000313" key="3">
    <source>
        <dbReference type="Proteomes" id="UP000229307"/>
    </source>
</evidence>
<feature type="domain" description="Uroporphyrinogen decarboxylase (URO-D)" evidence="1">
    <location>
        <begin position="137"/>
        <end position="336"/>
    </location>
</feature>
<dbReference type="InterPro" id="IPR000257">
    <property type="entry name" value="Uroporphyrinogen_deCOase"/>
</dbReference>
<comment type="caution">
    <text evidence="2">The sequence shown here is derived from an EMBL/GenBank/DDBJ whole genome shotgun (WGS) entry which is preliminary data.</text>
</comment>
<reference evidence="3" key="1">
    <citation type="submission" date="2017-09" db="EMBL/GenBank/DDBJ databases">
        <title>Depth-based differentiation of microbial function through sediment-hosted aquifers and enrichment of novel symbionts in the deep terrestrial subsurface.</title>
        <authorList>
            <person name="Probst A.J."/>
            <person name="Ladd B."/>
            <person name="Jarett J.K."/>
            <person name="Geller-Mcgrath D.E."/>
            <person name="Sieber C.M.K."/>
            <person name="Emerson J.B."/>
            <person name="Anantharaman K."/>
            <person name="Thomas B.C."/>
            <person name="Malmstrom R."/>
            <person name="Stieglmeier M."/>
            <person name="Klingl A."/>
            <person name="Woyke T."/>
            <person name="Ryan C.M."/>
            <person name="Banfield J.F."/>
        </authorList>
    </citation>
    <scope>NUCLEOTIDE SEQUENCE [LARGE SCALE GENOMIC DNA]</scope>
</reference>
<dbReference type="AlphaFoldDB" id="A0A2M7SDB6"/>
<name>A0A2M7SDB6_9BACT</name>
<gene>
    <name evidence="2" type="ORF">COY52_04210</name>
</gene>